<evidence type="ECO:0000313" key="1">
    <source>
        <dbReference type="EMBL" id="TDT16615.1"/>
    </source>
</evidence>
<protein>
    <submittedName>
        <fullName evidence="1">Uncharacterized protein DUF4262</fullName>
    </submittedName>
</protein>
<dbReference type="Proteomes" id="UP000294558">
    <property type="component" value="Unassembled WGS sequence"/>
</dbReference>
<name>A0A4R7HZQ9_9ACTN</name>
<evidence type="ECO:0000313" key="2">
    <source>
        <dbReference type="Proteomes" id="UP000294558"/>
    </source>
</evidence>
<sequence>MELPDFHIPHAEKIEWMIETDGWALEPVSPRADTDPPLPAYAYTIGLPALLGFPELVVFGLTPVTSRGLIGLVVDAVRGGTEIPLEVELVGLLENELRCAFAPVDIDTHGAFFETARSWYRGGEFSMLQMIYPDRNGFMPYETGYEQRMRLAQPVVGTFGSS</sequence>
<organism evidence="1 2">
    <name type="scientific">Ilumatobacter fluminis</name>
    <dbReference type="NCBI Taxonomy" id="467091"/>
    <lineage>
        <taxon>Bacteria</taxon>
        <taxon>Bacillati</taxon>
        <taxon>Actinomycetota</taxon>
        <taxon>Acidimicrobiia</taxon>
        <taxon>Acidimicrobiales</taxon>
        <taxon>Ilumatobacteraceae</taxon>
        <taxon>Ilumatobacter</taxon>
    </lineage>
</organism>
<dbReference type="OrthoDB" id="511192at2"/>
<dbReference type="Pfam" id="PF14081">
    <property type="entry name" value="DUF4262"/>
    <property type="match status" value="1"/>
</dbReference>
<dbReference type="EMBL" id="SOAU01000001">
    <property type="protein sequence ID" value="TDT16615.1"/>
    <property type="molecule type" value="Genomic_DNA"/>
</dbReference>
<reference evidence="1 2" key="1">
    <citation type="submission" date="2019-03" db="EMBL/GenBank/DDBJ databases">
        <title>Sequencing the genomes of 1000 actinobacteria strains.</title>
        <authorList>
            <person name="Klenk H.-P."/>
        </authorList>
    </citation>
    <scope>NUCLEOTIDE SEQUENCE [LARGE SCALE GENOMIC DNA]</scope>
    <source>
        <strain evidence="1 2">DSM 18936</strain>
    </source>
</reference>
<dbReference type="InterPro" id="IPR025358">
    <property type="entry name" value="DUF4262"/>
</dbReference>
<dbReference type="AlphaFoldDB" id="A0A4R7HZQ9"/>
<dbReference type="RefSeq" id="WP_133868975.1">
    <property type="nucleotide sequence ID" value="NZ_SOAU01000001.1"/>
</dbReference>
<accession>A0A4R7HZQ9</accession>
<gene>
    <name evidence="1" type="ORF">BDK89_2207</name>
</gene>
<comment type="caution">
    <text evidence="1">The sequence shown here is derived from an EMBL/GenBank/DDBJ whole genome shotgun (WGS) entry which is preliminary data.</text>
</comment>
<proteinExistence type="predicted"/>
<keyword evidence="2" id="KW-1185">Reference proteome</keyword>